<evidence type="ECO:0000313" key="10">
    <source>
        <dbReference type="WBParaSite" id="MBELARI_LOCUS1762"/>
    </source>
</evidence>
<organism evidence="9 10">
    <name type="scientific">Mesorhabditis belari</name>
    <dbReference type="NCBI Taxonomy" id="2138241"/>
    <lineage>
        <taxon>Eukaryota</taxon>
        <taxon>Metazoa</taxon>
        <taxon>Ecdysozoa</taxon>
        <taxon>Nematoda</taxon>
        <taxon>Chromadorea</taxon>
        <taxon>Rhabditida</taxon>
        <taxon>Rhabditina</taxon>
        <taxon>Rhabditomorpha</taxon>
        <taxon>Rhabditoidea</taxon>
        <taxon>Rhabditidae</taxon>
        <taxon>Mesorhabditinae</taxon>
        <taxon>Mesorhabditis</taxon>
    </lineage>
</organism>
<proteinExistence type="inferred from homology"/>
<keyword evidence="9" id="KW-1185">Reference proteome</keyword>
<dbReference type="PROSITE" id="PS00262">
    <property type="entry name" value="INSULIN"/>
    <property type="match status" value="1"/>
</dbReference>
<accession>A0AAF3EU83</accession>
<dbReference type="InterPro" id="IPR016179">
    <property type="entry name" value="Insulin-like"/>
</dbReference>
<dbReference type="AlphaFoldDB" id="A0AAF3EU83"/>
<dbReference type="PANTHER" id="PTHR13647">
    <property type="entry name" value="INSULIN-LIKE PEPTIDE 2-RELATED"/>
    <property type="match status" value="1"/>
</dbReference>
<keyword evidence="5" id="KW-1015">Disulfide bond</keyword>
<comment type="subcellular location">
    <subcellularLocation>
        <location evidence="6">Secreted</location>
    </subcellularLocation>
</comment>
<evidence type="ECO:0000259" key="8">
    <source>
        <dbReference type="SMART" id="SM00078"/>
    </source>
</evidence>
<dbReference type="InterPro" id="IPR022353">
    <property type="entry name" value="Insulin_CS"/>
</dbReference>
<dbReference type="PRINTS" id="PR00276">
    <property type="entry name" value="INSULINFAMLY"/>
</dbReference>
<dbReference type="InterPro" id="IPR036438">
    <property type="entry name" value="Insulin-like_sf"/>
</dbReference>
<keyword evidence="3" id="KW-0165">Cleavage on pair of basic residues</keyword>
<keyword evidence="6" id="KW-0964">Secreted</keyword>
<protein>
    <recommendedName>
        <fullName evidence="8">Insulin-like domain-containing protein</fullName>
    </recommendedName>
</protein>
<keyword evidence="4 7" id="KW-0732">Signal</keyword>
<dbReference type="Proteomes" id="UP000887575">
    <property type="component" value="Unassembled WGS sequence"/>
</dbReference>
<evidence type="ECO:0000256" key="1">
    <source>
        <dbReference type="ARBA" id="ARBA00009034"/>
    </source>
</evidence>
<feature type="chain" id="PRO_5042298174" description="Insulin-like domain-containing protein" evidence="7">
    <location>
        <begin position="18"/>
        <end position="135"/>
    </location>
</feature>
<reference evidence="10" key="1">
    <citation type="submission" date="2024-02" db="UniProtKB">
        <authorList>
            <consortium name="WormBaseParasite"/>
        </authorList>
    </citation>
    <scope>IDENTIFICATION</scope>
</reference>
<comment type="similarity">
    <text evidence="1 6">Belongs to the insulin family.</text>
</comment>
<sequence>MIFVSFSLYFIIRQTSATIFEETPLEELDRLIEKQLADESADNSEFQFSRYRRTTKFRICGRNLLDTLNKVCNGCTRPIPTNKIDSDTDFDLRKKRDVHEHHHEHSRRTKRAGLAEQCCAKQCTMETIKAHCAPC</sequence>
<feature type="domain" description="Insulin-like" evidence="8">
    <location>
        <begin position="57"/>
        <end position="132"/>
    </location>
</feature>
<evidence type="ECO:0000256" key="6">
    <source>
        <dbReference type="RuleBase" id="RU000406"/>
    </source>
</evidence>
<dbReference type="SMART" id="SM00078">
    <property type="entry name" value="IlGF"/>
    <property type="match status" value="1"/>
</dbReference>
<evidence type="ECO:0000256" key="3">
    <source>
        <dbReference type="ARBA" id="ARBA00022685"/>
    </source>
</evidence>
<evidence type="ECO:0000313" key="9">
    <source>
        <dbReference type="Proteomes" id="UP000887575"/>
    </source>
</evidence>
<evidence type="ECO:0000256" key="7">
    <source>
        <dbReference type="SAM" id="SignalP"/>
    </source>
</evidence>
<comment type="subunit">
    <text evidence="2">Heterodimer of a B chain and an A chain linked by two disulfide bonds.</text>
</comment>
<dbReference type="PANTHER" id="PTHR13647:SF4">
    <property type="entry name" value="INSULIN-LIKE PEPTIDE 1-RELATED"/>
    <property type="match status" value="1"/>
</dbReference>
<dbReference type="InterPro" id="IPR022352">
    <property type="entry name" value="Ins/IGF/rlx"/>
</dbReference>
<evidence type="ECO:0000256" key="4">
    <source>
        <dbReference type="ARBA" id="ARBA00022729"/>
    </source>
</evidence>
<dbReference type="Pfam" id="PF00049">
    <property type="entry name" value="Insulin"/>
    <property type="match status" value="1"/>
</dbReference>
<evidence type="ECO:0000256" key="5">
    <source>
        <dbReference type="ARBA" id="ARBA00023157"/>
    </source>
</evidence>
<evidence type="ECO:0000256" key="2">
    <source>
        <dbReference type="ARBA" id="ARBA00011207"/>
    </source>
</evidence>
<name>A0AAF3EU83_9BILA</name>
<dbReference type="Gene3D" id="1.10.100.10">
    <property type="entry name" value="Insulin-like"/>
    <property type="match status" value="1"/>
</dbReference>
<dbReference type="WBParaSite" id="MBELARI_LOCUS1762">
    <property type="protein sequence ID" value="MBELARI_LOCUS1762"/>
    <property type="gene ID" value="MBELARI_LOCUS1762"/>
</dbReference>
<feature type="signal peptide" evidence="7">
    <location>
        <begin position="1"/>
        <end position="17"/>
    </location>
</feature>
<dbReference type="SUPFAM" id="SSF56994">
    <property type="entry name" value="Insulin-like"/>
    <property type="match status" value="1"/>
</dbReference>
<dbReference type="GO" id="GO:0005179">
    <property type="term" value="F:hormone activity"/>
    <property type="evidence" value="ECO:0007669"/>
    <property type="project" value="InterPro"/>
</dbReference>
<dbReference type="GO" id="GO:0005576">
    <property type="term" value="C:extracellular region"/>
    <property type="evidence" value="ECO:0007669"/>
    <property type="project" value="UniProtKB-SubCell"/>
</dbReference>